<keyword evidence="3" id="KW-0804">Transcription</keyword>
<dbReference type="PROSITE" id="PS50995">
    <property type="entry name" value="HTH_MARR_2"/>
    <property type="match status" value="1"/>
</dbReference>
<evidence type="ECO:0000313" key="5">
    <source>
        <dbReference type="EMBL" id="MZR29871.1"/>
    </source>
</evidence>
<accession>A0A6L8W465</accession>
<evidence type="ECO:0000256" key="3">
    <source>
        <dbReference type="ARBA" id="ARBA00023163"/>
    </source>
</evidence>
<dbReference type="RefSeq" id="WP_161314416.1">
    <property type="nucleotide sequence ID" value="NZ_WTUW01000001.1"/>
</dbReference>
<dbReference type="InterPro" id="IPR036388">
    <property type="entry name" value="WH-like_DNA-bd_sf"/>
</dbReference>
<evidence type="ECO:0000259" key="4">
    <source>
        <dbReference type="PROSITE" id="PS50995"/>
    </source>
</evidence>
<dbReference type="Proteomes" id="UP000476030">
    <property type="component" value="Unassembled WGS sequence"/>
</dbReference>
<protein>
    <submittedName>
        <fullName evidence="5">MarR family transcriptional regulator</fullName>
    </submittedName>
</protein>
<dbReference type="GO" id="GO:0003700">
    <property type="term" value="F:DNA-binding transcription factor activity"/>
    <property type="evidence" value="ECO:0007669"/>
    <property type="project" value="InterPro"/>
</dbReference>
<dbReference type="PANTHER" id="PTHR42756">
    <property type="entry name" value="TRANSCRIPTIONAL REGULATOR, MARR"/>
    <property type="match status" value="1"/>
</dbReference>
<dbReference type="InterPro" id="IPR036390">
    <property type="entry name" value="WH_DNA-bd_sf"/>
</dbReference>
<dbReference type="GO" id="GO:0003677">
    <property type="term" value="F:DNA binding"/>
    <property type="evidence" value="ECO:0007669"/>
    <property type="project" value="UniProtKB-KW"/>
</dbReference>
<dbReference type="Gene3D" id="1.10.10.10">
    <property type="entry name" value="Winged helix-like DNA-binding domain superfamily/Winged helix DNA-binding domain"/>
    <property type="match status" value="1"/>
</dbReference>
<name>A0A6L8W465_9PROT</name>
<keyword evidence="6" id="KW-1185">Reference proteome</keyword>
<dbReference type="Pfam" id="PF01047">
    <property type="entry name" value="MarR"/>
    <property type="match status" value="1"/>
</dbReference>
<sequence>MTLVLEEFLPYRFNRLAEALSRNASIAYKTEYGLTRPEWRAFALLGQKGTMTATEISYFSTMHKTKVSRAIFALEQKRWLVREVDENDRRLERISLTEQGKRAYESLVPKMQRVESELISSLGKENSEALFKGLTALEELYLDEKTASRSRKAD</sequence>
<dbReference type="SUPFAM" id="SSF46785">
    <property type="entry name" value="Winged helix' DNA-binding domain"/>
    <property type="match status" value="1"/>
</dbReference>
<dbReference type="AlphaFoldDB" id="A0A6L8W465"/>
<dbReference type="PRINTS" id="PR00598">
    <property type="entry name" value="HTHMARR"/>
</dbReference>
<gene>
    <name evidence="5" type="ORF">GQE98_04395</name>
</gene>
<evidence type="ECO:0000256" key="2">
    <source>
        <dbReference type="ARBA" id="ARBA00023125"/>
    </source>
</evidence>
<keyword evidence="1" id="KW-0805">Transcription regulation</keyword>
<organism evidence="5 6">
    <name type="scientific">Sneathiella litorea</name>
    <dbReference type="NCBI Taxonomy" id="2606216"/>
    <lineage>
        <taxon>Bacteria</taxon>
        <taxon>Pseudomonadati</taxon>
        <taxon>Pseudomonadota</taxon>
        <taxon>Alphaproteobacteria</taxon>
        <taxon>Sneathiellales</taxon>
        <taxon>Sneathiellaceae</taxon>
        <taxon>Sneathiella</taxon>
    </lineage>
</organism>
<comment type="caution">
    <text evidence="5">The sequence shown here is derived from an EMBL/GenBank/DDBJ whole genome shotgun (WGS) entry which is preliminary data.</text>
</comment>
<evidence type="ECO:0000313" key="6">
    <source>
        <dbReference type="Proteomes" id="UP000476030"/>
    </source>
</evidence>
<dbReference type="EMBL" id="WTUW01000001">
    <property type="protein sequence ID" value="MZR29871.1"/>
    <property type="molecule type" value="Genomic_DNA"/>
</dbReference>
<evidence type="ECO:0000256" key="1">
    <source>
        <dbReference type="ARBA" id="ARBA00023015"/>
    </source>
</evidence>
<dbReference type="SMART" id="SM00347">
    <property type="entry name" value="HTH_MARR"/>
    <property type="match status" value="1"/>
</dbReference>
<dbReference type="InterPro" id="IPR000835">
    <property type="entry name" value="HTH_MarR-typ"/>
</dbReference>
<dbReference type="PANTHER" id="PTHR42756:SF1">
    <property type="entry name" value="TRANSCRIPTIONAL REPRESSOR OF EMRAB OPERON"/>
    <property type="match status" value="1"/>
</dbReference>
<keyword evidence="2" id="KW-0238">DNA-binding</keyword>
<reference evidence="5 6" key="1">
    <citation type="submission" date="2019-12" db="EMBL/GenBank/DDBJ databases">
        <title>Snethiella sp. nov. sp. isolated from sea sand.</title>
        <authorList>
            <person name="Kim J."/>
            <person name="Jeong S.E."/>
            <person name="Jung H.S."/>
            <person name="Jeon C.O."/>
        </authorList>
    </citation>
    <scope>NUCLEOTIDE SEQUENCE [LARGE SCALE GENOMIC DNA]</scope>
    <source>
        <strain evidence="5 6">DP05</strain>
    </source>
</reference>
<feature type="domain" description="HTH marR-type" evidence="4">
    <location>
        <begin position="6"/>
        <end position="139"/>
    </location>
</feature>
<proteinExistence type="predicted"/>